<evidence type="ECO:0000256" key="10">
    <source>
        <dbReference type="SAM" id="Phobius"/>
    </source>
</evidence>
<feature type="compositionally biased region" description="Basic and acidic residues" evidence="9">
    <location>
        <begin position="181"/>
        <end position="194"/>
    </location>
</feature>
<feature type="region of interest" description="Disordered" evidence="9">
    <location>
        <begin position="181"/>
        <end position="216"/>
    </location>
</feature>
<keyword evidence="4 10" id="KW-0812">Transmembrane</keyword>
<feature type="compositionally biased region" description="Basic and acidic residues" evidence="9">
    <location>
        <begin position="206"/>
        <end position="216"/>
    </location>
</feature>
<dbReference type="PANTHER" id="PTHR33909:SF1">
    <property type="entry name" value="SEC TRANSLOCON ACCESSORY COMPLEX SUBUNIT YAJC"/>
    <property type="match status" value="1"/>
</dbReference>
<evidence type="ECO:0000256" key="2">
    <source>
        <dbReference type="ARBA" id="ARBA00022448"/>
    </source>
</evidence>
<evidence type="ECO:0000313" key="11">
    <source>
        <dbReference type="EMBL" id="CUS52048.1"/>
    </source>
</evidence>
<proteinExistence type="predicted"/>
<gene>
    <name evidence="11" type="ORF">MGWOODY_XGa1216</name>
</gene>
<name>A0A160TQQ9_9ZZZZ</name>
<evidence type="ECO:0000256" key="9">
    <source>
        <dbReference type="SAM" id="MobiDB-lite"/>
    </source>
</evidence>
<feature type="compositionally biased region" description="Polar residues" evidence="9">
    <location>
        <begin position="130"/>
        <end position="146"/>
    </location>
</feature>
<dbReference type="GO" id="GO:0005886">
    <property type="term" value="C:plasma membrane"/>
    <property type="evidence" value="ECO:0007669"/>
    <property type="project" value="UniProtKB-SubCell"/>
</dbReference>
<evidence type="ECO:0000256" key="4">
    <source>
        <dbReference type="ARBA" id="ARBA00022692"/>
    </source>
</evidence>
<dbReference type="Pfam" id="PF02699">
    <property type="entry name" value="YajC"/>
    <property type="match status" value="1"/>
</dbReference>
<comment type="subcellular location">
    <subcellularLocation>
        <location evidence="1">Cell membrane</location>
        <topology evidence="1">Single-pass membrane protein</topology>
    </subcellularLocation>
</comment>
<evidence type="ECO:0000256" key="7">
    <source>
        <dbReference type="ARBA" id="ARBA00023010"/>
    </source>
</evidence>
<evidence type="ECO:0000256" key="8">
    <source>
        <dbReference type="ARBA" id="ARBA00023136"/>
    </source>
</evidence>
<sequence length="238" mass="26125">MRFLIADAWAQVGEGGGSSLLSFMPLVLIFGLFYFLLIRPQQKKKKEHKDMVAAMKVGDEVATNDGLLGKLTALDDNFVTIDVAQGVSIKSVNVQVQRHAIALMLPKGTFKELTGGGGKKSKGSGKKSKTSANDLSDQIVDTQPANATEDATFENPYPEDATLELKELEVAKKEIEEKIKKVSAREDVDARVQTEDEPSGQSAEPQSDKSTDGDQSKILKINGVEWKQWIRNLLFPFK</sequence>
<dbReference type="EMBL" id="CZRL01000074">
    <property type="protein sequence ID" value="CUS52048.1"/>
    <property type="molecule type" value="Genomic_DNA"/>
</dbReference>
<keyword evidence="5" id="KW-0653">Protein transport</keyword>
<evidence type="ECO:0000256" key="5">
    <source>
        <dbReference type="ARBA" id="ARBA00022927"/>
    </source>
</evidence>
<dbReference type="InterPro" id="IPR003849">
    <property type="entry name" value="Preprotein_translocase_YajC"/>
</dbReference>
<feature type="transmembrane region" description="Helical" evidence="10">
    <location>
        <begin position="20"/>
        <end position="38"/>
    </location>
</feature>
<keyword evidence="2" id="KW-0813">Transport</keyword>
<keyword evidence="8 10" id="KW-0472">Membrane</keyword>
<keyword evidence="7" id="KW-0811">Translocation</keyword>
<dbReference type="AlphaFoldDB" id="A0A160TQQ9"/>
<evidence type="ECO:0000256" key="6">
    <source>
        <dbReference type="ARBA" id="ARBA00022989"/>
    </source>
</evidence>
<dbReference type="PRINTS" id="PR01853">
    <property type="entry name" value="YAJCTRNLCASE"/>
</dbReference>
<organism evidence="11">
    <name type="scientific">hydrothermal vent metagenome</name>
    <dbReference type="NCBI Taxonomy" id="652676"/>
    <lineage>
        <taxon>unclassified sequences</taxon>
        <taxon>metagenomes</taxon>
        <taxon>ecological metagenomes</taxon>
    </lineage>
</organism>
<feature type="compositionally biased region" description="Basic residues" evidence="9">
    <location>
        <begin position="119"/>
        <end position="129"/>
    </location>
</feature>
<keyword evidence="6 10" id="KW-1133">Transmembrane helix</keyword>
<evidence type="ECO:0000256" key="3">
    <source>
        <dbReference type="ARBA" id="ARBA00022475"/>
    </source>
</evidence>
<dbReference type="SMART" id="SM01323">
    <property type="entry name" value="YajC"/>
    <property type="match status" value="1"/>
</dbReference>
<dbReference type="PANTHER" id="PTHR33909">
    <property type="entry name" value="SEC TRANSLOCON ACCESSORY COMPLEX SUBUNIT YAJC"/>
    <property type="match status" value="1"/>
</dbReference>
<evidence type="ECO:0000256" key="1">
    <source>
        <dbReference type="ARBA" id="ARBA00004162"/>
    </source>
</evidence>
<protein>
    <submittedName>
        <fullName evidence="11">Preprotein translocase subunit YajC (TC 3.A.5.1.1)</fullName>
    </submittedName>
</protein>
<dbReference type="GO" id="GO:0015031">
    <property type="term" value="P:protein transport"/>
    <property type="evidence" value="ECO:0007669"/>
    <property type="project" value="UniProtKB-KW"/>
</dbReference>
<reference evidence="11" key="1">
    <citation type="submission" date="2015-10" db="EMBL/GenBank/DDBJ databases">
        <authorList>
            <person name="Gilbert D.G."/>
        </authorList>
    </citation>
    <scope>NUCLEOTIDE SEQUENCE</scope>
</reference>
<feature type="region of interest" description="Disordered" evidence="9">
    <location>
        <begin position="113"/>
        <end position="159"/>
    </location>
</feature>
<accession>A0A160TQQ9</accession>
<dbReference type="NCBIfam" id="TIGR00739">
    <property type="entry name" value="yajC"/>
    <property type="match status" value="1"/>
</dbReference>
<keyword evidence="3" id="KW-1003">Cell membrane</keyword>